<reference evidence="5" key="1">
    <citation type="journal article" date="2021" name="PeerJ">
        <title>Extensive microbial diversity within the chicken gut microbiome revealed by metagenomics and culture.</title>
        <authorList>
            <person name="Gilroy R."/>
            <person name="Ravi A."/>
            <person name="Getino M."/>
            <person name="Pursley I."/>
            <person name="Horton D.L."/>
            <person name="Alikhan N.F."/>
            <person name="Baker D."/>
            <person name="Gharbi K."/>
            <person name="Hall N."/>
            <person name="Watson M."/>
            <person name="Adriaenssens E.M."/>
            <person name="Foster-Nyarko E."/>
            <person name="Jarju S."/>
            <person name="Secka A."/>
            <person name="Antonio M."/>
            <person name="Oren A."/>
            <person name="Chaudhuri R.R."/>
            <person name="La Ragione R."/>
            <person name="Hildebrand F."/>
            <person name="Pallen M.J."/>
        </authorList>
    </citation>
    <scope>NUCLEOTIDE SEQUENCE</scope>
    <source>
        <strain evidence="5">G4-2901</strain>
    </source>
</reference>
<evidence type="ECO:0000256" key="1">
    <source>
        <dbReference type="ARBA" id="ARBA00005336"/>
    </source>
</evidence>
<feature type="domain" description="PA14" evidence="4">
    <location>
        <begin position="456"/>
        <end position="599"/>
    </location>
</feature>
<dbReference type="SUPFAM" id="SSF56988">
    <property type="entry name" value="Anthrax protective antigen"/>
    <property type="match status" value="1"/>
</dbReference>
<dbReference type="EMBL" id="JAHLFW010000062">
    <property type="protein sequence ID" value="MBU3838017.1"/>
    <property type="molecule type" value="Genomic_DNA"/>
</dbReference>
<dbReference type="PANTHER" id="PTHR42721">
    <property type="entry name" value="SUGAR HYDROLASE-RELATED"/>
    <property type="match status" value="1"/>
</dbReference>
<dbReference type="InterPro" id="IPR026891">
    <property type="entry name" value="Fn3-like"/>
</dbReference>
<dbReference type="SMART" id="SM01217">
    <property type="entry name" value="Fn3_like"/>
    <property type="match status" value="1"/>
</dbReference>
<dbReference type="InterPro" id="IPR054850">
    <property type="entry name" value="Xylosidase_Xyl3A"/>
</dbReference>
<dbReference type="InterPro" id="IPR001764">
    <property type="entry name" value="Glyco_hydro_3_N"/>
</dbReference>
<evidence type="ECO:0000256" key="2">
    <source>
        <dbReference type="ARBA" id="ARBA00022729"/>
    </source>
</evidence>
<dbReference type="PRINTS" id="PR00133">
    <property type="entry name" value="GLHYDRLASE3"/>
</dbReference>
<dbReference type="AlphaFoldDB" id="A0A948WVL7"/>
<gene>
    <name evidence="5" type="ORF">H9777_06825</name>
</gene>
<proteinExistence type="inferred from homology"/>
<dbReference type="SUPFAM" id="SSF52279">
    <property type="entry name" value="Beta-D-glucan exohydrolase, C-terminal domain"/>
    <property type="match status" value="1"/>
</dbReference>
<dbReference type="GO" id="GO:0008422">
    <property type="term" value="F:beta-glucosidase activity"/>
    <property type="evidence" value="ECO:0007669"/>
    <property type="project" value="UniProtKB-ARBA"/>
</dbReference>
<evidence type="ECO:0000259" key="4">
    <source>
        <dbReference type="PROSITE" id="PS51820"/>
    </source>
</evidence>
<dbReference type="GO" id="GO:0046556">
    <property type="term" value="F:alpha-L-arabinofuranosidase activity"/>
    <property type="evidence" value="ECO:0007669"/>
    <property type="project" value="TreeGrafter"/>
</dbReference>
<dbReference type="Pfam" id="PF14310">
    <property type="entry name" value="Fn3-like"/>
    <property type="match status" value="1"/>
</dbReference>
<dbReference type="Gene3D" id="3.20.20.300">
    <property type="entry name" value="Glycoside hydrolase, family 3, N-terminal domain"/>
    <property type="match status" value="1"/>
</dbReference>
<evidence type="ECO:0000256" key="3">
    <source>
        <dbReference type="ARBA" id="ARBA00022801"/>
    </source>
</evidence>
<evidence type="ECO:0000313" key="5">
    <source>
        <dbReference type="EMBL" id="MBU3838017.1"/>
    </source>
</evidence>
<dbReference type="InterPro" id="IPR017853">
    <property type="entry name" value="GH"/>
</dbReference>
<dbReference type="SUPFAM" id="SSF51445">
    <property type="entry name" value="(Trans)glycosidases"/>
    <property type="match status" value="1"/>
</dbReference>
<organism evidence="5 6">
    <name type="scientific">Candidatus Phocaeicola faecigallinarum</name>
    <dbReference type="NCBI Taxonomy" id="2838732"/>
    <lineage>
        <taxon>Bacteria</taxon>
        <taxon>Pseudomonadati</taxon>
        <taxon>Bacteroidota</taxon>
        <taxon>Bacteroidia</taxon>
        <taxon>Bacteroidales</taxon>
        <taxon>Bacteroidaceae</taxon>
        <taxon>Phocaeicola</taxon>
    </lineage>
</organism>
<dbReference type="InterPro" id="IPR011658">
    <property type="entry name" value="PA14_dom"/>
</dbReference>
<dbReference type="Proteomes" id="UP000783796">
    <property type="component" value="Unassembled WGS sequence"/>
</dbReference>
<dbReference type="InterPro" id="IPR002772">
    <property type="entry name" value="Glyco_hydro_3_C"/>
</dbReference>
<accession>A0A948WVL7</accession>
<dbReference type="InterPro" id="IPR013783">
    <property type="entry name" value="Ig-like_fold"/>
</dbReference>
<dbReference type="SMART" id="SM00758">
    <property type="entry name" value="PA14"/>
    <property type="match status" value="1"/>
</dbReference>
<comment type="similarity">
    <text evidence="1">Belongs to the glycosyl hydrolase 3 family.</text>
</comment>
<keyword evidence="3 5" id="KW-0378">Hydrolase</keyword>
<dbReference type="NCBIfam" id="NF041776">
    <property type="entry name" value="xylosidase_Xyl3A"/>
    <property type="match status" value="1"/>
</dbReference>
<dbReference type="GO" id="GO:0031222">
    <property type="term" value="P:arabinan catabolic process"/>
    <property type="evidence" value="ECO:0007669"/>
    <property type="project" value="TreeGrafter"/>
</dbReference>
<sequence>MNFKILLQAGIFCALASSCTQENKFPYQDPSLSPEERAEDLLKRLTLEEKALLMQNESPAIERLGIKAYDWWNEALHGVARAGLATVYPQAIGMAASFNDELLYDVFTSVSDEARAKSTEFSKAGKLKRYQGLTMWTPNVNIFRDPRWGRGQETYGEDPYLTSRMGVAVVKGLQGPDDSKYDKLHACAKHYAVHSGPEWNRHSYNAENISPRDLWETYLPAFKELVQEADVKEVMCAYNRYEGEPCCGSNRLLTQILRDEWGFDGIVVSDCWAINDFWTKGNHETHPDKNHAIADAVSNGTDLECGPNYSSLPEAVKAGLITEERIDKSLKRLLKARFELGEMDEETPWSKIPYSVVDSKEHRELALKMARESMVLLQNRNNILPLKGNEKIALVGPNANDSTMQWGNYNGYPSHTVTLLEGLKNSVNPENLIYEQGCDRTINTYLNSTFSQCSSDGKPGFKATYWNNTEMKGEPATVTHVSTPFHFITTGGTTFASGVNIQNFSAKYESVLKPEKDTDMDFCFTAHAQIKLYINGEKVGEGRFIKNNESLYTLKAKAGKEYNIAIEYIFNSDDRAASLDFDMGYYVPVNLQKSIDKIKDADIVIFAGGISPSLEGEEMSVKIPGFKGGDRTNIELPDIQREFIKKLKDAGKKIVYVNFSGSAMGLVPESQNCDAIIQAWYPGQAGGQAVADVITGKYNPAGKLPVTFYKNVEQLPDFEDYSMKGRTYRYMTEKPLFCFGHGLSYTTFEYGNATVSSNTLNEDDEIKLTIPVKNTGKMNGEEVVQVYLKYNNDKEGPSHALRGFKRVEIEKGETEKVEITLEKEDFEWFDTQNNTMRTLEGEYTVYYGGTSDMSKLKKLTVEVK</sequence>
<dbReference type="GO" id="GO:0009044">
    <property type="term" value="F:xylan 1,4-beta-xylosidase activity"/>
    <property type="evidence" value="ECO:0007669"/>
    <property type="project" value="InterPro"/>
</dbReference>
<dbReference type="Pfam" id="PF07691">
    <property type="entry name" value="PA14"/>
    <property type="match status" value="1"/>
</dbReference>
<dbReference type="InterPro" id="IPR037524">
    <property type="entry name" value="PA14/GLEYA"/>
</dbReference>
<dbReference type="PROSITE" id="PS51257">
    <property type="entry name" value="PROKAR_LIPOPROTEIN"/>
    <property type="match status" value="1"/>
</dbReference>
<protein>
    <submittedName>
        <fullName evidence="5">Glycoside hydrolase family 3 C-terminal domain-containing protein</fullName>
    </submittedName>
</protein>
<name>A0A948WVL7_9BACT</name>
<dbReference type="PROSITE" id="PS51820">
    <property type="entry name" value="PA14"/>
    <property type="match status" value="1"/>
</dbReference>
<dbReference type="PANTHER" id="PTHR42721:SF3">
    <property type="entry name" value="BETA-D-XYLOSIDASE 5-RELATED"/>
    <property type="match status" value="1"/>
</dbReference>
<keyword evidence="2" id="KW-0732">Signal</keyword>
<dbReference type="Pfam" id="PF01915">
    <property type="entry name" value="Glyco_hydro_3_C"/>
    <property type="match status" value="1"/>
</dbReference>
<dbReference type="GO" id="GO:0045493">
    <property type="term" value="P:xylan catabolic process"/>
    <property type="evidence" value="ECO:0007669"/>
    <property type="project" value="InterPro"/>
</dbReference>
<evidence type="ECO:0000313" key="6">
    <source>
        <dbReference type="Proteomes" id="UP000783796"/>
    </source>
</evidence>
<dbReference type="FunFam" id="2.60.40.10:FF:000495">
    <property type="entry name" value="Periplasmic beta-glucosidase"/>
    <property type="match status" value="1"/>
</dbReference>
<dbReference type="InterPro" id="IPR044993">
    <property type="entry name" value="BXL"/>
</dbReference>
<dbReference type="InterPro" id="IPR036881">
    <property type="entry name" value="Glyco_hydro_3_C_sf"/>
</dbReference>
<dbReference type="Pfam" id="PF00933">
    <property type="entry name" value="Glyco_hydro_3"/>
    <property type="match status" value="1"/>
</dbReference>
<dbReference type="Gene3D" id="2.60.40.10">
    <property type="entry name" value="Immunoglobulins"/>
    <property type="match status" value="1"/>
</dbReference>
<reference evidence="5" key="2">
    <citation type="submission" date="2021-04" db="EMBL/GenBank/DDBJ databases">
        <authorList>
            <person name="Gilroy R."/>
        </authorList>
    </citation>
    <scope>NUCLEOTIDE SEQUENCE</scope>
    <source>
        <strain evidence="5">G4-2901</strain>
    </source>
</reference>
<dbReference type="Gene3D" id="3.40.50.1700">
    <property type="entry name" value="Glycoside hydrolase family 3 C-terminal domain"/>
    <property type="match status" value="2"/>
</dbReference>
<dbReference type="InterPro" id="IPR036962">
    <property type="entry name" value="Glyco_hydro_3_N_sf"/>
</dbReference>
<comment type="caution">
    <text evidence="5">The sequence shown here is derived from an EMBL/GenBank/DDBJ whole genome shotgun (WGS) entry which is preliminary data.</text>
</comment>